<feature type="transmembrane region" description="Helical" evidence="8">
    <location>
        <begin position="316"/>
        <end position="338"/>
    </location>
</feature>
<feature type="transmembrane region" description="Helical" evidence="8">
    <location>
        <begin position="284"/>
        <end position="304"/>
    </location>
</feature>
<keyword evidence="3" id="KW-0813">Transport</keyword>
<evidence type="ECO:0000256" key="1">
    <source>
        <dbReference type="ARBA" id="ARBA00004141"/>
    </source>
</evidence>
<feature type="compositionally biased region" description="Pro residues" evidence="7">
    <location>
        <begin position="1"/>
        <end position="11"/>
    </location>
</feature>
<evidence type="ECO:0000256" key="8">
    <source>
        <dbReference type="SAM" id="Phobius"/>
    </source>
</evidence>
<feature type="region of interest" description="Disordered" evidence="7">
    <location>
        <begin position="1"/>
        <end position="73"/>
    </location>
</feature>
<evidence type="ECO:0000313" key="10">
    <source>
        <dbReference type="EMBL" id="KAF2087841.1"/>
    </source>
</evidence>
<dbReference type="InterPro" id="IPR020846">
    <property type="entry name" value="MFS_dom"/>
</dbReference>
<keyword evidence="4 8" id="KW-0812">Transmembrane</keyword>
<dbReference type="GO" id="GO:0005886">
    <property type="term" value="C:plasma membrane"/>
    <property type="evidence" value="ECO:0007669"/>
    <property type="project" value="TreeGrafter"/>
</dbReference>
<keyword evidence="5 8" id="KW-1133">Transmembrane helix</keyword>
<evidence type="ECO:0000256" key="2">
    <source>
        <dbReference type="ARBA" id="ARBA00007520"/>
    </source>
</evidence>
<organism evidence="10 11">
    <name type="scientific">Saccharata proteae CBS 121410</name>
    <dbReference type="NCBI Taxonomy" id="1314787"/>
    <lineage>
        <taxon>Eukaryota</taxon>
        <taxon>Fungi</taxon>
        <taxon>Dikarya</taxon>
        <taxon>Ascomycota</taxon>
        <taxon>Pezizomycotina</taxon>
        <taxon>Dothideomycetes</taxon>
        <taxon>Dothideomycetes incertae sedis</taxon>
        <taxon>Botryosphaeriales</taxon>
        <taxon>Saccharataceae</taxon>
        <taxon>Saccharata</taxon>
    </lineage>
</organism>
<feature type="transmembrane region" description="Helical" evidence="8">
    <location>
        <begin position="420"/>
        <end position="439"/>
    </location>
</feature>
<evidence type="ECO:0000256" key="6">
    <source>
        <dbReference type="ARBA" id="ARBA00023136"/>
    </source>
</evidence>
<accession>A0A9P4LZ82</accession>
<keyword evidence="6 8" id="KW-0472">Membrane</keyword>
<dbReference type="GO" id="GO:0022857">
    <property type="term" value="F:transmembrane transporter activity"/>
    <property type="evidence" value="ECO:0007669"/>
    <property type="project" value="InterPro"/>
</dbReference>
<gene>
    <name evidence="10" type="ORF">K490DRAFT_40833</name>
</gene>
<dbReference type="Pfam" id="PF07690">
    <property type="entry name" value="MFS_1"/>
    <property type="match status" value="1"/>
</dbReference>
<comment type="caution">
    <text evidence="10">The sequence shown here is derived from an EMBL/GenBank/DDBJ whole genome shotgun (WGS) entry which is preliminary data.</text>
</comment>
<feature type="transmembrane region" description="Helical" evidence="8">
    <location>
        <begin position="451"/>
        <end position="472"/>
    </location>
</feature>
<dbReference type="PROSITE" id="PS50850">
    <property type="entry name" value="MFS"/>
    <property type="match status" value="1"/>
</dbReference>
<dbReference type="Gene3D" id="1.20.1250.20">
    <property type="entry name" value="MFS general substrate transporter like domains"/>
    <property type="match status" value="2"/>
</dbReference>
<feature type="transmembrane region" description="Helical" evidence="8">
    <location>
        <begin position="155"/>
        <end position="174"/>
    </location>
</feature>
<dbReference type="Proteomes" id="UP000799776">
    <property type="component" value="Unassembled WGS sequence"/>
</dbReference>
<name>A0A9P4LZ82_9PEZI</name>
<feature type="transmembrane region" description="Helical" evidence="8">
    <location>
        <begin position="180"/>
        <end position="201"/>
    </location>
</feature>
<dbReference type="PANTHER" id="PTHR23501:SF12">
    <property type="entry name" value="MAJOR FACILITATOR SUPERFAMILY (MFS) PROFILE DOMAIN-CONTAINING PROTEIN-RELATED"/>
    <property type="match status" value="1"/>
</dbReference>
<dbReference type="AlphaFoldDB" id="A0A9P4LZ82"/>
<evidence type="ECO:0000256" key="4">
    <source>
        <dbReference type="ARBA" id="ARBA00022692"/>
    </source>
</evidence>
<evidence type="ECO:0000256" key="3">
    <source>
        <dbReference type="ARBA" id="ARBA00022448"/>
    </source>
</evidence>
<keyword evidence="11" id="KW-1185">Reference proteome</keyword>
<evidence type="ECO:0000256" key="7">
    <source>
        <dbReference type="SAM" id="MobiDB-lite"/>
    </source>
</evidence>
<feature type="transmembrane region" description="Helical" evidence="8">
    <location>
        <begin position="84"/>
        <end position="103"/>
    </location>
</feature>
<reference evidence="10" key="1">
    <citation type="journal article" date="2020" name="Stud. Mycol.">
        <title>101 Dothideomycetes genomes: a test case for predicting lifestyles and emergence of pathogens.</title>
        <authorList>
            <person name="Haridas S."/>
            <person name="Albert R."/>
            <person name="Binder M."/>
            <person name="Bloem J."/>
            <person name="Labutti K."/>
            <person name="Salamov A."/>
            <person name="Andreopoulos B."/>
            <person name="Baker S."/>
            <person name="Barry K."/>
            <person name="Bills G."/>
            <person name="Bluhm B."/>
            <person name="Cannon C."/>
            <person name="Castanera R."/>
            <person name="Culley D."/>
            <person name="Daum C."/>
            <person name="Ezra D."/>
            <person name="Gonzalez J."/>
            <person name="Henrissat B."/>
            <person name="Kuo A."/>
            <person name="Liang C."/>
            <person name="Lipzen A."/>
            <person name="Lutzoni F."/>
            <person name="Magnuson J."/>
            <person name="Mondo S."/>
            <person name="Nolan M."/>
            <person name="Ohm R."/>
            <person name="Pangilinan J."/>
            <person name="Park H.-J."/>
            <person name="Ramirez L."/>
            <person name="Alfaro M."/>
            <person name="Sun H."/>
            <person name="Tritt A."/>
            <person name="Yoshinaga Y."/>
            <person name="Zwiers L.-H."/>
            <person name="Turgeon B."/>
            <person name="Goodwin S."/>
            <person name="Spatafora J."/>
            <person name="Crous P."/>
            <person name="Grigoriev I."/>
        </authorList>
    </citation>
    <scope>NUCLEOTIDE SEQUENCE</scope>
    <source>
        <strain evidence="10">CBS 121410</strain>
    </source>
</reference>
<feature type="transmembrane region" description="Helical" evidence="8">
    <location>
        <begin position="484"/>
        <end position="507"/>
    </location>
</feature>
<dbReference type="OrthoDB" id="10021397at2759"/>
<dbReference type="PANTHER" id="PTHR23501">
    <property type="entry name" value="MAJOR FACILITATOR SUPERFAMILY"/>
    <property type="match status" value="1"/>
</dbReference>
<comment type="similarity">
    <text evidence="2">Belongs to the major facilitator superfamily. TCR/Tet family.</text>
</comment>
<feature type="transmembrane region" description="Helical" evidence="8">
    <location>
        <begin position="213"/>
        <end position="232"/>
    </location>
</feature>
<feature type="transmembrane region" description="Helical" evidence="8">
    <location>
        <begin position="125"/>
        <end position="143"/>
    </location>
</feature>
<dbReference type="InterPro" id="IPR036259">
    <property type="entry name" value="MFS_trans_sf"/>
</dbReference>
<proteinExistence type="inferred from homology"/>
<dbReference type="SUPFAM" id="SSF103473">
    <property type="entry name" value="MFS general substrate transporter"/>
    <property type="match status" value="1"/>
</dbReference>
<feature type="transmembrane region" description="Helical" evidence="8">
    <location>
        <begin position="563"/>
        <end position="581"/>
    </location>
</feature>
<feature type="transmembrane region" description="Helical" evidence="8">
    <location>
        <begin position="358"/>
        <end position="381"/>
    </location>
</feature>
<evidence type="ECO:0000313" key="11">
    <source>
        <dbReference type="Proteomes" id="UP000799776"/>
    </source>
</evidence>
<feature type="domain" description="Major facilitator superfamily (MFS) profile" evidence="9">
    <location>
        <begin position="90"/>
        <end position="586"/>
    </location>
</feature>
<evidence type="ECO:0000259" key="9">
    <source>
        <dbReference type="PROSITE" id="PS50850"/>
    </source>
</evidence>
<protein>
    <submittedName>
        <fullName evidence="10">MFS general substrate transporter</fullName>
    </submittedName>
</protein>
<evidence type="ECO:0000256" key="5">
    <source>
        <dbReference type="ARBA" id="ARBA00022989"/>
    </source>
</evidence>
<feature type="transmembrane region" description="Helical" evidence="8">
    <location>
        <begin position="393"/>
        <end position="413"/>
    </location>
</feature>
<sequence>MSVPPDQPPQAPSLRAQGAAHEPSLIASAPPSVHSNGGDVEKKSRNSLSSDSDTSPPPAVSADPEKKQGQPIQPQPFVRAHYKGWRWIAVLVAFNISAFLYALDNTIVADIQASTVETFGEVGKLAWLGSGFPLGGIATVLPWGKAYGIFDSKWLYIGALTAFAAGSALCGGAPNMNALIVARVWAGAGGAGMYLGVLNIITHNTNDKERPMYQALIGLIWGIGNILGPVIGGAFADSSATWRWAFYLNLVLLGAASPIYLFLVASYNPQPNTPLLQKLKELDWLGILLNAGVYASFVVLFTFAGTTWSWSDGRTIALFVVFGILLIAFGITQTFSILTTPQARLFPCDFLRDRTMVLLYIATCCSATAVFIPIYYIPLYFQFAQGDDGTEAAVRLLPFIFIFIFCVILNGVLMPKFGVYMPFYLASAILTTIGGALMYSLVDLHSSKSDIYGFSVLIAFTGLCLQAAYSITPVKVPPHRIPDAINFINSAQIGSIVIALTIIGTVFQNVGYQNIKEAVAGLDFTPEDIRAALAGTKSTILTSAAPDVKDRVLEGIVDAINDGYILVIVAGALMAVCAVFMKREKIFMETTAGG</sequence>
<comment type="subcellular location">
    <subcellularLocation>
        <location evidence="1">Membrane</location>
        <topology evidence="1">Multi-pass membrane protein</topology>
    </subcellularLocation>
</comment>
<feature type="transmembrane region" description="Helical" evidence="8">
    <location>
        <begin position="244"/>
        <end position="263"/>
    </location>
</feature>
<dbReference type="InterPro" id="IPR011701">
    <property type="entry name" value="MFS"/>
</dbReference>
<dbReference type="EMBL" id="ML978718">
    <property type="protein sequence ID" value="KAF2087841.1"/>
    <property type="molecule type" value="Genomic_DNA"/>
</dbReference>